<dbReference type="CDD" id="cd00431">
    <property type="entry name" value="cysteine_hydrolases"/>
    <property type="match status" value="1"/>
</dbReference>
<proteinExistence type="inferred from homology"/>
<dbReference type="EMBL" id="DF236981">
    <property type="protein sequence ID" value="GAQ79543.1"/>
    <property type="molecule type" value="Genomic_DNA"/>
</dbReference>
<dbReference type="Pfam" id="PF00857">
    <property type="entry name" value="Isochorismatase"/>
    <property type="match status" value="1"/>
</dbReference>
<gene>
    <name evidence="5" type="ORF">KFL_000320410</name>
</gene>
<dbReference type="OrthoDB" id="167809at2759"/>
<dbReference type="SUPFAM" id="SSF52499">
    <property type="entry name" value="Isochorismatase-like hydrolases"/>
    <property type="match status" value="1"/>
</dbReference>
<dbReference type="PANTHER" id="PTHR43540:SF9">
    <property type="entry name" value="FAMILY HYDROLASE, PUTATIVE (AFU_ORTHOLOGUE AFUA_2G08700)-RELATED"/>
    <property type="match status" value="1"/>
</dbReference>
<accession>A0A1Y1HND9</accession>
<keyword evidence="6" id="KW-1185">Reference proteome</keyword>
<evidence type="ECO:0000313" key="5">
    <source>
        <dbReference type="EMBL" id="GAQ79543.1"/>
    </source>
</evidence>
<sequence>MVAAKAQFVREDSTAPQYRIFSINDKHPGMVRVGKDESGASVALEVWDVPAEGLVSILTKEPAGLSIGKVVLAGGDEILGVLAEPFLTEGQKDITSYGGWRAYTAGGVGKPLPAPLQVDAEPYKWPWNGDLRPDNTVFIIIDMQVDFCGKGGYVDQMGYDLSLTQAPIKPIKSVLDACRKLGYHVFHTREGHRPDLADLPQNKRWRSEQIGAGIGSKGPCGRILTRGEPGWDIIPELYPLEGEPIIEKPGKGSFYATDLDMLMRLAKIQNIVLAGITTDVCVHTTMRDANDRGYECLLLTDCTGATDPANHLAAHNMIKMQGGVFGAIADSTAFIKAIESRSPGGPSKAKANGIAHA</sequence>
<dbReference type="Proteomes" id="UP000054558">
    <property type="component" value="Unassembled WGS sequence"/>
</dbReference>
<feature type="domain" description="Allophanate hydrolase C-terminal" evidence="4">
    <location>
        <begin position="2"/>
        <end position="104"/>
    </location>
</feature>
<dbReference type="Gene3D" id="3.10.490.10">
    <property type="entry name" value="Gamma-glutamyl cyclotransferase-like"/>
    <property type="match status" value="1"/>
</dbReference>
<evidence type="ECO:0000256" key="2">
    <source>
        <dbReference type="ARBA" id="ARBA00022801"/>
    </source>
</evidence>
<comment type="similarity">
    <text evidence="1">Belongs to the isochorismatase family.</text>
</comment>
<dbReference type="InterPro" id="IPR050272">
    <property type="entry name" value="Isochorismatase-like_hydrls"/>
</dbReference>
<dbReference type="InterPro" id="IPR000868">
    <property type="entry name" value="Isochorismatase-like_dom"/>
</dbReference>
<name>A0A1Y1HND9_KLENI</name>
<dbReference type="Pfam" id="PF21986">
    <property type="entry name" value="AH_C"/>
    <property type="match status" value="1"/>
</dbReference>
<dbReference type="PANTHER" id="PTHR43540">
    <property type="entry name" value="PEROXYUREIDOACRYLATE/UREIDOACRYLATE AMIDOHYDROLASE-RELATED"/>
    <property type="match status" value="1"/>
</dbReference>
<dbReference type="OMA" id="IKMIEAQ"/>
<evidence type="ECO:0000256" key="1">
    <source>
        <dbReference type="ARBA" id="ARBA00006336"/>
    </source>
</evidence>
<evidence type="ECO:0000259" key="3">
    <source>
        <dbReference type="Pfam" id="PF00857"/>
    </source>
</evidence>
<reference evidence="5 6" key="1">
    <citation type="journal article" date="2014" name="Nat. Commun.">
        <title>Klebsormidium flaccidum genome reveals primary factors for plant terrestrial adaptation.</title>
        <authorList>
            <person name="Hori K."/>
            <person name="Maruyama F."/>
            <person name="Fujisawa T."/>
            <person name="Togashi T."/>
            <person name="Yamamoto N."/>
            <person name="Seo M."/>
            <person name="Sato S."/>
            <person name="Yamada T."/>
            <person name="Mori H."/>
            <person name="Tajima N."/>
            <person name="Moriyama T."/>
            <person name="Ikeuchi M."/>
            <person name="Watanabe M."/>
            <person name="Wada H."/>
            <person name="Kobayashi K."/>
            <person name="Saito M."/>
            <person name="Masuda T."/>
            <person name="Sasaki-Sekimoto Y."/>
            <person name="Mashiguchi K."/>
            <person name="Awai K."/>
            <person name="Shimojima M."/>
            <person name="Masuda S."/>
            <person name="Iwai M."/>
            <person name="Nobusawa T."/>
            <person name="Narise T."/>
            <person name="Kondo S."/>
            <person name="Saito H."/>
            <person name="Sato R."/>
            <person name="Murakawa M."/>
            <person name="Ihara Y."/>
            <person name="Oshima-Yamada Y."/>
            <person name="Ohtaka K."/>
            <person name="Satoh M."/>
            <person name="Sonobe K."/>
            <person name="Ishii M."/>
            <person name="Ohtani R."/>
            <person name="Kanamori-Sato M."/>
            <person name="Honoki R."/>
            <person name="Miyazaki D."/>
            <person name="Mochizuki H."/>
            <person name="Umetsu J."/>
            <person name="Higashi K."/>
            <person name="Shibata D."/>
            <person name="Kamiya Y."/>
            <person name="Sato N."/>
            <person name="Nakamura Y."/>
            <person name="Tabata S."/>
            <person name="Ida S."/>
            <person name="Kurokawa K."/>
            <person name="Ohta H."/>
        </authorList>
    </citation>
    <scope>NUCLEOTIDE SEQUENCE [LARGE SCALE GENOMIC DNA]</scope>
    <source>
        <strain evidence="5 6">NIES-2285</strain>
    </source>
</reference>
<dbReference type="GO" id="GO:0016787">
    <property type="term" value="F:hydrolase activity"/>
    <property type="evidence" value="ECO:0007669"/>
    <property type="project" value="UniProtKB-KW"/>
</dbReference>
<evidence type="ECO:0000313" key="6">
    <source>
        <dbReference type="Proteomes" id="UP000054558"/>
    </source>
</evidence>
<dbReference type="InterPro" id="IPR036380">
    <property type="entry name" value="Isochorismatase-like_sf"/>
</dbReference>
<evidence type="ECO:0000259" key="4">
    <source>
        <dbReference type="Pfam" id="PF21986"/>
    </source>
</evidence>
<dbReference type="AlphaFoldDB" id="A0A1Y1HND9"/>
<dbReference type="Gene3D" id="3.40.50.850">
    <property type="entry name" value="Isochorismatase-like"/>
    <property type="match status" value="1"/>
</dbReference>
<protein>
    <submittedName>
        <fullName evidence="5">Isochorismatase family protein</fullName>
    </submittedName>
</protein>
<organism evidence="5 6">
    <name type="scientific">Klebsormidium nitens</name>
    <name type="common">Green alga</name>
    <name type="synonym">Ulothrix nitens</name>
    <dbReference type="NCBI Taxonomy" id="105231"/>
    <lineage>
        <taxon>Eukaryota</taxon>
        <taxon>Viridiplantae</taxon>
        <taxon>Streptophyta</taxon>
        <taxon>Klebsormidiophyceae</taxon>
        <taxon>Klebsormidiales</taxon>
        <taxon>Klebsormidiaceae</taxon>
        <taxon>Klebsormidium</taxon>
    </lineage>
</organism>
<keyword evidence="2" id="KW-0378">Hydrolase</keyword>
<dbReference type="InterPro" id="IPR053844">
    <property type="entry name" value="AH_C"/>
</dbReference>
<feature type="domain" description="Isochorismatase-like" evidence="3">
    <location>
        <begin position="136"/>
        <end position="324"/>
    </location>
</feature>